<evidence type="ECO:0000256" key="1">
    <source>
        <dbReference type="SAM" id="Coils"/>
    </source>
</evidence>
<dbReference type="OrthoDB" id="10323246at2759"/>
<dbReference type="AlphaFoldDB" id="A0A3D8R7A5"/>
<evidence type="ECO:0000313" key="2">
    <source>
        <dbReference type="EMBL" id="RDW69923.1"/>
    </source>
</evidence>
<comment type="caution">
    <text evidence="2">The sequence shown here is derived from an EMBL/GenBank/DDBJ whole genome shotgun (WGS) entry which is preliminary data.</text>
</comment>
<dbReference type="Proteomes" id="UP000256328">
    <property type="component" value="Unassembled WGS sequence"/>
</dbReference>
<keyword evidence="3" id="KW-1185">Reference proteome</keyword>
<gene>
    <name evidence="2" type="ORF">BP5796_08320</name>
</gene>
<dbReference type="EMBL" id="PDLN01000012">
    <property type="protein sequence ID" value="RDW69923.1"/>
    <property type="molecule type" value="Genomic_DNA"/>
</dbReference>
<proteinExistence type="predicted"/>
<accession>A0A3D8R7A5</accession>
<feature type="coiled-coil region" evidence="1">
    <location>
        <begin position="356"/>
        <end position="383"/>
    </location>
</feature>
<feature type="coiled-coil region" evidence="1">
    <location>
        <begin position="78"/>
        <end position="108"/>
    </location>
</feature>
<protein>
    <submittedName>
        <fullName evidence="2">Uncharacterized protein</fullName>
    </submittedName>
</protein>
<organism evidence="2 3">
    <name type="scientific">Coleophoma crateriformis</name>
    <dbReference type="NCBI Taxonomy" id="565419"/>
    <lineage>
        <taxon>Eukaryota</taxon>
        <taxon>Fungi</taxon>
        <taxon>Dikarya</taxon>
        <taxon>Ascomycota</taxon>
        <taxon>Pezizomycotina</taxon>
        <taxon>Leotiomycetes</taxon>
        <taxon>Helotiales</taxon>
        <taxon>Dermateaceae</taxon>
        <taxon>Coleophoma</taxon>
    </lineage>
</organism>
<evidence type="ECO:0000313" key="3">
    <source>
        <dbReference type="Proteomes" id="UP000256328"/>
    </source>
</evidence>
<name>A0A3D8R7A5_9HELO</name>
<keyword evidence="1" id="KW-0175">Coiled coil</keyword>
<sequence>MSSVTSVSQVEIEKRLALLEAKIDELTTASASYGSAERLEGLADTTVHTLQNTENRNEILEKYVQDLDFKCKIMEIDIDVLNSRYNKIQTDNKDLKEQNDKLSALVNNQQDFIRILQNRVCQLKELGDETEQKIAYLDLSLQVLSKYTLGSFQRYIDTFNMNTHIGIQTISNKLIVLERQVARIEGQEEAVLNVQKSLNEFIQEADSAQKTSQNVKALQMSFDRLSHLYESLFKDSNLSKKRLYDLEQASKAGKSDATMEEFSKQVGTLKQSFDGLWDLYQEQHRQSSRTHERLCDLEQSEDICVATNSQISKLCQDRDTMQFKIQKLDTARKSMYEDLKRLLQADSREAEIQESYEALSINFNDLSVQNKDLQERVEDFEELVDDCPGDISQHLKTNSERGEATRKEKLDTLVQRLVGIMKGTTRGTYPEIDIMQERLEALLVPSEHRDQHIEQLYDSVHNVTALTHDGHDWLTKVSLALLERVTELSQSRLGEI</sequence>
<reference evidence="2 3" key="1">
    <citation type="journal article" date="2018" name="IMA Fungus">
        <title>IMA Genome-F 9: Draft genome sequence of Annulohypoxylon stygium, Aspergillus mulundensis, Berkeleyomyces basicola (syn. Thielaviopsis basicola), Ceratocystis smalleyi, two Cercospora beticola strains, Coleophoma cylindrospora, Fusarium fracticaudum, Phialophora cf. hyalina, and Morchella septimelata.</title>
        <authorList>
            <person name="Wingfield B.D."/>
            <person name="Bills G.F."/>
            <person name="Dong Y."/>
            <person name="Huang W."/>
            <person name="Nel W.J."/>
            <person name="Swalarsk-Parry B.S."/>
            <person name="Vaghefi N."/>
            <person name="Wilken P.M."/>
            <person name="An Z."/>
            <person name="de Beer Z.W."/>
            <person name="De Vos L."/>
            <person name="Chen L."/>
            <person name="Duong T.A."/>
            <person name="Gao Y."/>
            <person name="Hammerbacher A."/>
            <person name="Kikkert J.R."/>
            <person name="Li Y."/>
            <person name="Li H."/>
            <person name="Li K."/>
            <person name="Li Q."/>
            <person name="Liu X."/>
            <person name="Ma X."/>
            <person name="Naidoo K."/>
            <person name="Pethybridge S.J."/>
            <person name="Sun J."/>
            <person name="Steenkamp E.T."/>
            <person name="van der Nest M.A."/>
            <person name="van Wyk S."/>
            <person name="Wingfield M.J."/>
            <person name="Xiong C."/>
            <person name="Yue Q."/>
            <person name="Zhang X."/>
        </authorList>
    </citation>
    <scope>NUCLEOTIDE SEQUENCE [LARGE SCALE GENOMIC DNA]</scope>
    <source>
        <strain evidence="2 3">BP5796</strain>
    </source>
</reference>